<dbReference type="GO" id="GO:0045259">
    <property type="term" value="C:proton-transporting ATP synthase complex"/>
    <property type="evidence" value="ECO:0007669"/>
    <property type="project" value="UniProtKB-KW"/>
</dbReference>
<accession>A0A8J3CGZ8</accession>
<name>A0A8J3CGZ8_9BURK</name>
<dbReference type="HAMAP" id="MF_01393">
    <property type="entry name" value="ATP_synth_a_bact"/>
    <property type="match status" value="1"/>
</dbReference>
<keyword evidence="3 12" id="KW-0813">Transport</keyword>
<keyword evidence="8 12" id="KW-1133">Transmembrane helix</keyword>
<dbReference type="GO" id="GO:0042777">
    <property type="term" value="P:proton motive force-driven plasma membrane ATP synthesis"/>
    <property type="evidence" value="ECO:0007669"/>
    <property type="project" value="TreeGrafter"/>
</dbReference>
<dbReference type="Proteomes" id="UP000614287">
    <property type="component" value="Unassembled WGS sequence"/>
</dbReference>
<keyword evidence="4 12" id="KW-1003">Cell membrane</keyword>
<dbReference type="PANTHER" id="PTHR42823:SF3">
    <property type="entry name" value="ATP SYNTHASE SUBUNIT A, CHLOROPLASTIC"/>
    <property type="match status" value="1"/>
</dbReference>
<dbReference type="InterPro" id="IPR035908">
    <property type="entry name" value="F0_ATP_A_sf"/>
</dbReference>
<dbReference type="PANTHER" id="PTHR42823">
    <property type="entry name" value="ATP SYNTHASE SUBUNIT A, CHLOROPLASTIC"/>
    <property type="match status" value="1"/>
</dbReference>
<organism evidence="14 15">
    <name type="scientific">Formosimonas limnophila</name>
    <dbReference type="NCBI Taxonomy" id="1384487"/>
    <lineage>
        <taxon>Bacteria</taxon>
        <taxon>Pseudomonadati</taxon>
        <taxon>Pseudomonadota</taxon>
        <taxon>Betaproteobacteria</taxon>
        <taxon>Burkholderiales</taxon>
        <taxon>Burkholderiaceae</taxon>
        <taxon>Formosimonas</taxon>
    </lineage>
</organism>
<evidence type="ECO:0000256" key="7">
    <source>
        <dbReference type="ARBA" id="ARBA00022781"/>
    </source>
</evidence>
<dbReference type="Pfam" id="PF00119">
    <property type="entry name" value="ATP-synt_A"/>
    <property type="match status" value="1"/>
</dbReference>
<proteinExistence type="inferred from homology"/>
<feature type="transmembrane region" description="Helical" evidence="12">
    <location>
        <begin position="248"/>
        <end position="277"/>
    </location>
</feature>
<keyword evidence="6 12" id="KW-0812">Transmembrane</keyword>
<dbReference type="Gene3D" id="1.20.120.220">
    <property type="entry name" value="ATP synthase, F0 complex, subunit A"/>
    <property type="match status" value="1"/>
</dbReference>
<evidence type="ECO:0000256" key="3">
    <source>
        <dbReference type="ARBA" id="ARBA00022448"/>
    </source>
</evidence>
<evidence type="ECO:0000256" key="1">
    <source>
        <dbReference type="ARBA" id="ARBA00004141"/>
    </source>
</evidence>
<protein>
    <recommendedName>
        <fullName evidence="12 13">ATP synthase subunit a</fullName>
    </recommendedName>
    <alternativeName>
        <fullName evidence="12">ATP synthase F0 sector subunit a</fullName>
    </alternativeName>
    <alternativeName>
        <fullName evidence="12">F-ATPase subunit 6</fullName>
    </alternativeName>
</protein>
<feature type="transmembrane region" description="Helical" evidence="12">
    <location>
        <begin position="216"/>
        <end position="236"/>
    </location>
</feature>
<dbReference type="FunFam" id="1.20.120.220:FF:000002">
    <property type="entry name" value="ATP synthase subunit a"/>
    <property type="match status" value="1"/>
</dbReference>
<feature type="transmembrane region" description="Helical" evidence="12">
    <location>
        <begin position="147"/>
        <end position="166"/>
    </location>
</feature>
<keyword evidence="7 12" id="KW-0375">Hydrogen ion transport</keyword>
<reference evidence="14" key="1">
    <citation type="journal article" date="2014" name="Int. J. Syst. Evol. Microbiol.">
        <title>Complete genome sequence of Corynebacterium casei LMG S-19264T (=DSM 44701T), isolated from a smear-ripened cheese.</title>
        <authorList>
            <consortium name="US DOE Joint Genome Institute (JGI-PGF)"/>
            <person name="Walter F."/>
            <person name="Albersmeier A."/>
            <person name="Kalinowski J."/>
            <person name="Ruckert C."/>
        </authorList>
    </citation>
    <scope>NUCLEOTIDE SEQUENCE</scope>
    <source>
        <strain evidence="14">KCTC 32501</strain>
    </source>
</reference>
<dbReference type="InterPro" id="IPR023011">
    <property type="entry name" value="ATP_synth_F0_asu_AS"/>
</dbReference>
<evidence type="ECO:0000313" key="14">
    <source>
        <dbReference type="EMBL" id="GHA72118.1"/>
    </source>
</evidence>
<comment type="caution">
    <text evidence="14">The sequence shown here is derived from an EMBL/GenBank/DDBJ whole genome shotgun (WGS) entry which is preliminary data.</text>
</comment>
<gene>
    <name evidence="12 14" type="primary">atpB</name>
    <name evidence="14" type="ORF">GCM10009007_11340</name>
</gene>
<evidence type="ECO:0000256" key="12">
    <source>
        <dbReference type="HAMAP-Rule" id="MF_01393"/>
    </source>
</evidence>
<dbReference type="AlphaFoldDB" id="A0A8J3CGZ8"/>
<dbReference type="CDD" id="cd00310">
    <property type="entry name" value="ATP-synt_Fo_a_6"/>
    <property type="match status" value="1"/>
</dbReference>
<evidence type="ECO:0000256" key="5">
    <source>
        <dbReference type="ARBA" id="ARBA00022547"/>
    </source>
</evidence>
<evidence type="ECO:0000256" key="13">
    <source>
        <dbReference type="RuleBase" id="RU000483"/>
    </source>
</evidence>
<evidence type="ECO:0000256" key="2">
    <source>
        <dbReference type="ARBA" id="ARBA00006810"/>
    </source>
</evidence>
<evidence type="ECO:0000256" key="6">
    <source>
        <dbReference type="ARBA" id="ARBA00022692"/>
    </source>
</evidence>
<dbReference type="PROSITE" id="PS00449">
    <property type="entry name" value="ATPASE_A"/>
    <property type="match status" value="1"/>
</dbReference>
<dbReference type="InterPro" id="IPR000568">
    <property type="entry name" value="ATP_synth_F0_asu"/>
</dbReference>
<reference evidence="14" key="2">
    <citation type="submission" date="2020-09" db="EMBL/GenBank/DDBJ databases">
        <authorList>
            <person name="Sun Q."/>
            <person name="Kim S."/>
        </authorList>
    </citation>
    <scope>NUCLEOTIDE SEQUENCE</scope>
    <source>
        <strain evidence="14">KCTC 32501</strain>
    </source>
</reference>
<comment type="subcellular location">
    <subcellularLocation>
        <location evidence="12 13">Cell membrane</location>
        <topology evidence="12 13">Multi-pass membrane protein</topology>
    </subcellularLocation>
    <subcellularLocation>
        <location evidence="1">Membrane</location>
        <topology evidence="1">Multi-pass membrane protein</topology>
    </subcellularLocation>
</comment>
<keyword evidence="10 12" id="KW-0472">Membrane</keyword>
<evidence type="ECO:0000313" key="15">
    <source>
        <dbReference type="Proteomes" id="UP000614287"/>
    </source>
</evidence>
<keyword evidence="15" id="KW-1185">Reference proteome</keyword>
<keyword evidence="11 12" id="KW-0066">ATP synthesis</keyword>
<dbReference type="GO" id="GO:0046933">
    <property type="term" value="F:proton-transporting ATP synthase activity, rotational mechanism"/>
    <property type="evidence" value="ECO:0007669"/>
    <property type="project" value="UniProtKB-UniRule"/>
</dbReference>
<sequence length="284" mass="31139">MAGDAAGGVTPSEYIKHHLTNLTSAGEAQKTIVDFSVFNVDTLIWSGLVGLLGLLFLWLVARKVTSSVPSRTQAAVEALIEWVDEQAKSIVHGNLTFIAPLALTVFFWVAFMNALDLVPIDLPAKVLEWTGLSHSVHYTRIVPTADVNAPLGMSLGVLILMFYYGLKIKGLGGFFHELFTAPFGSNVLLMPFNFILNLIEYLAKFVSLGMRLFGNMFAGELVFALIALMGAAWTGWNFTSVALSFGHLLAGSIWAIFHIMVILLQAFIFMMLTLVYIGQAHDKH</sequence>
<dbReference type="GO" id="GO:0005886">
    <property type="term" value="C:plasma membrane"/>
    <property type="evidence" value="ECO:0007669"/>
    <property type="project" value="UniProtKB-SubCell"/>
</dbReference>
<feature type="transmembrane region" description="Helical" evidence="12">
    <location>
        <begin position="43"/>
        <end position="61"/>
    </location>
</feature>
<evidence type="ECO:0000256" key="9">
    <source>
        <dbReference type="ARBA" id="ARBA00023065"/>
    </source>
</evidence>
<feature type="transmembrane region" description="Helical" evidence="12">
    <location>
        <begin position="95"/>
        <end position="115"/>
    </location>
</feature>
<evidence type="ECO:0000256" key="8">
    <source>
        <dbReference type="ARBA" id="ARBA00022989"/>
    </source>
</evidence>
<evidence type="ECO:0000256" key="4">
    <source>
        <dbReference type="ARBA" id="ARBA00022475"/>
    </source>
</evidence>
<comment type="function">
    <text evidence="12 13">Key component of the proton channel; it plays a direct role in the translocation of protons across the membrane.</text>
</comment>
<comment type="similarity">
    <text evidence="2 12 13">Belongs to the ATPase A chain family.</text>
</comment>
<evidence type="ECO:0000256" key="10">
    <source>
        <dbReference type="ARBA" id="ARBA00023136"/>
    </source>
</evidence>
<keyword evidence="5 12" id="KW-0138">CF(0)</keyword>
<evidence type="ECO:0000256" key="11">
    <source>
        <dbReference type="ARBA" id="ARBA00023310"/>
    </source>
</evidence>
<dbReference type="InterPro" id="IPR045082">
    <property type="entry name" value="ATP_syn_F0_a_bact/chloroplast"/>
</dbReference>
<dbReference type="NCBIfam" id="NF004477">
    <property type="entry name" value="PRK05815.1-1"/>
    <property type="match status" value="1"/>
</dbReference>
<dbReference type="SUPFAM" id="SSF81336">
    <property type="entry name" value="F1F0 ATP synthase subunit A"/>
    <property type="match status" value="1"/>
</dbReference>
<dbReference type="NCBIfam" id="TIGR01131">
    <property type="entry name" value="ATP_synt_6_or_A"/>
    <property type="match status" value="1"/>
</dbReference>
<dbReference type="EMBL" id="BMZG01000005">
    <property type="protein sequence ID" value="GHA72118.1"/>
    <property type="molecule type" value="Genomic_DNA"/>
</dbReference>
<dbReference type="RefSeq" id="WP_189492892.1">
    <property type="nucleotide sequence ID" value="NZ_BMZG01000005.1"/>
</dbReference>
<keyword evidence="9 12" id="KW-0406">Ion transport</keyword>